<dbReference type="InterPro" id="IPR003399">
    <property type="entry name" value="Mce/MlaD"/>
</dbReference>
<organism evidence="2 3">
    <name type="scientific">Tsukamurella sputi</name>
    <dbReference type="NCBI Taxonomy" id="2591848"/>
    <lineage>
        <taxon>Bacteria</taxon>
        <taxon>Bacillati</taxon>
        <taxon>Actinomycetota</taxon>
        <taxon>Actinomycetes</taxon>
        <taxon>Mycobacteriales</taxon>
        <taxon>Tsukamurellaceae</taxon>
        <taxon>Tsukamurella</taxon>
    </lineage>
</organism>
<dbReference type="OrthoDB" id="4379218at2"/>
<evidence type="ECO:0000313" key="3">
    <source>
        <dbReference type="Proteomes" id="UP000319792"/>
    </source>
</evidence>
<keyword evidence="3" id="KW-1185">Reference proteome</keyword>
<dbReference type="AlphaFoldDB" id="A0A5C5RNT2"/>
<dbReference type="EMBL" id="VIGV01000003">
    <property type="protein sequence ID" value="TWS24264.1"/>
    <property type="molecule type" value="Genomic_DNA"/>
</dbReference>
<accession>A0A5C5RNT2</accession>
<dbReference type="GO" id="GO:0005576">
    <property type="term" value="C:extracellular region"/>
    <property type="evidence" value="ECO:0007669"/>
    <property type="project" value="TreeGrafter"/>
</dbReference>
<dbReference type="PANTHER" id="PTHR33371:SF18">
    <property type="entry name" value="MCE-FAMILY PROTEIN MCE3C"/>
    <property type="match status" value="1"/>
</dbReference>
<evidence type="ECO:0000313" key="2">
    <source>
        <dbReference type="EMBL" id="TWS24264.1"/>
    </source>
</evidence>
<dbReference type="Pfam" id="PF02470">
    <property type="entry name" value="MlaD"/>
    <property type="match status" value="1"/>
</dbReference>
<feature type="domain" description="Mce/MlaD" evidence="1">
    <location>
        <begin position="48"/>
        <end position="120"/>
    </location>
</feature>
<comment type="caution">
    <text evidence="2">The sequence shown here is derived from an EMBL/GenBank/DDBJ whole genome shotgun (WGS) entry which is preliminary data.</text>
</comment>
<proteinExistence type="predicted"/>
<reference evidence="2 3" key="1">
    <citation type="submission" date="2019-06" db="EMBL/GenBank/DDBJ databases">
        <authorList>
            <person name="Teng J.L.L."/>
            <person name="Lee H.H."/>
            <person name="Lau S.K.P."/>
            <person name="Woo P.C.Y."/>
        </authorList>
    </citation>
    <scope>NUCLEOTIDE SEQUENCE [LARGE SCALE GENOMIC DNA]</scope>
    <source>
        <strain evidence="2 3">HKU70</strain>
    </source>
</reference>
<dbReference type="Proteomes" id="UP000319792">
    <property type="component" value="Unassembled WGS sequence"/>
</dbReference>
<evidence type="ECO:0000259" key="1">
    <source>
        <dbReference type="Pfam" id="PF02470"/>
    </source>
</evidence>
<dbReference type="PANTHER" id="PTHR33371">
    <property type="entry name" value="INTERMEMBRANE PHOSPHOLIPID TRANSPORT SYSTEM BINDING PROTEIN MLAD-RELATED"/>
    <property type="match status" value="1"/>
</dbReference>
<protein>
    <submittedName>
        <fullName evidence="2">MCE family protein</fullName>
    </submittedName>
</protein>
<dbReference type="InterPro" id="IPR052336">
    <property type="entry name" value="MlaD_Phospholipid_Transporter"/>
</dbReference>
<gene>
    <name evidence="2" type="ORF">FK268_11715</name>
</gene>
<name>A0A5C5RNT2_9ACTN</name>
<sequence>MPEMIFTGRPPWRGLINRSTKLGAIAVAVALLITGALAYVYLRPPGQKELTFVTQDAALIKPGVEVRASGVRIGSVSAVELRKDDVQVTARIDDSVFVGDQTSVAVRMLTVAGGFYVAVTSAGRSALGDKPVPRTRVSLPYSIGDLLQDTPEKLEPVDRTQLATSIKALSTGLDSNPGSVDNVVEGVNSLIGQLTEQRDQIGRIINVSTQYATGFAEQRETIMNMIHKASLAIVTLDQTAANFGVAYQGLAGMFGKIKPFLDLYWKYRDTLGDAFAKMETALKTTNVTIPAMIGELQKAIDTMQKNLEKQGKPMSPDTVLASRLCFPTATVSC</sequence>
<reference evidence="2 3" key="2">
    <citation type="submission" date="2019-08" db="EMBL/GenBank/DDBJ databases">
        <title>Tsukamurella conjunctivitidis sp. nov., Tsukamurella assacharolytica sp. nov. and Tsukamurella sputae sp. nov. isolated from patients with conjunctivitis, bacteraemia (lymphoma) and respiratory infection (sputum) in Hong Kong.</title>
        <authorList>
            <person name="Fok K.M.N."/>
            <person name="Fong J.Y.H."/>
        </authorList>
    </citation>
    <scope>NUCLEOTIDE SEQUENCE [LARGE SCALE GENOMIC DNA]</scope>
    <source>
        <strain evidence="2 3">HKU70</strain>
    </source>
</reference>